<organism evidence="1">
    <name type="scientific">Anguilla anguilla</name>
    <name type="common">European freshwater eel</name>
    <name type="synonym">Muraena anguilla</name>
    <dbReference type="NCBI Taxonomy" id="7936"/>
    <lineage>
        <taxon>Eukaryota</taxon>
        <taxon>Metazoa</taxon>
        <taxon>Chordata</taxon>
        <taxon>Craniata</taxon>
        <taxon>Vertebrata</taxon>
        <taxon>Euteleostomi</taxon>
        <taxon>Actinopterygii</taxon>
        <taxon>Neopterygii</taxon>
        <taxon>Teleostei</taxon>
        <taxon>Anguilliformes</taxon>
        <taxon>Anguillidae</taxon>
        <taxon>Anguilla</taxon>
    </lineage>
</organism>
<dbReference type="AlphaFoldDB" id="A0A0E9TSK6"/>
<sequence>MASSALHWHYSRNACSNSPVNISKLS</sequence>
<dbReference type="EMBL" id="GBXM01052859">
    <property type="protein sequence ID" value="JAH55718.1"/>
    <property type="molecule type" value="Transcribed_RNA"/>
</dbReference>
<proteinExistence type="predicted"/>
<accession>A0A0E9TSK6</accession>
<reference evidence="1" key="1">
    <citation type="submission" date="2014-11" db="EMBL/GenBank/DDBJ databases">
        <authorList>
            <person name="Amaro Gonzalez C."/>
        </authorList>
    </citation>
    <scope>NUCLEOTIDE SEQUENCE</scope>
</reference>
<reference evidence="1" key="2">
    <citation type="journal article" date="2015" name="Fish Shellfish Immunol.">
        <title>Early steps in the European eel (Anguilla anguilla)-Vibrio vulnificus interaction in the gills: Role of the RtxA13 toxin.</title>
        <authorList>
            <person name="Callol A."/>
            <person name="Pajuelo D."/>
            <person name="Ebbesson L."/>
            <person name="Teles M."/>
            <person name="MacKenzie S."/>
            <person name="Amaro C."/>
        </authorList>
    </citation>
    <scope>NUCLEOTIDE SEQUENCE</scope>
</reference>
<name>A0A0E9TSK6_ANGAN</name>
<protein>
    <submittedName>
        <fullName evidence="1">Uncharacterized protein</fullName>
    </submittedName>
</protein>
<evidence type="ECO:0000313" key="1">
    <source>
        <dbReference type="EMBL" id="JAH55718.1"/>
    </source>
</evidence>